<evidence type="ECO:0000256" key="1">
    <source>
        <dbReference type="ARBA" id="ARBA00023025"/>
    </source>
</evidence>
<sequence>MNKKYDVLINKLQLTLDDSEVKENQELTTILMTYKNKLENGDEYNFICTKLTNAITNYLLTHKFKAPKSVLDLYNSLENKASKYRGLSAITNWI</sequence>
<dbReference type="Pfam" id="PF08951">
    <property type="entry name" value="EntA_Immun"/>
    <property type="match status" value="1"/>
</dbReference>
<protein>
    <submittedName>
        <fullName evidence="2">Enterocin A immunity</fullName>
    </submittedName>
</protein>
<gene>
    <name evidence="2" type="ORF">CLTHE_17420</name>
</gene>
<evidence type="ECO:0000313" key="3">
    <source>
        <dbReference type="Proteomes" id="UP000191448"/>
    </source>
</evidence>
<accession>A0A1V4SWF8</accession>
<organism evidence="2 3">
    <name type="scientific">Clostridium thermobutyricum DSM 4928</name>
    <dbReference type="NCBI Taxonomy" id="1121339"/>
    <lineage>
        <taxon>Bacteria</taxon>
        <taxon>Bacillati</taxon>
        <taxon>Bacillota</taxon>
        <taxon>Clostridia</taxon>
        <taxon>Eubacteriales</taxon>
        <taxon>Clostridiaceae</taxon>
        <taxon>Clostridium</taxon>
    </lineage>
</organism>
<dbReference type="OrthoDB" id="1925677at2"/>
<dbReference type="EMBL" id="LTAY01000043">
    <property type="protein sequence ID" value="OPX47577.1"/>
    <property type="molecule type" value="Genomic_DNA"/>
</dbReference>
<proteinExistence type="predicted"/>
<dbReference type="InterPro" id="IPR015046">
    <property type="entry name" value="LciA_Immunity-like"/>
</dbReference>
<dbReference type="InterPro" id="IPR023130">
    <property type="entry name" value="Ta0600-like_sf"/>
</dbReference>
<dbReference type="Proteomes" id="UP000191448">
    <property type="component" value="Unassembled WGS sequence"/>
</dbReference>
<dbReference type="Gene3D" id="1.20.1440.50">
    <property type="entry name" value="Ta0600-like"/>
    <property type="match status" value="1"/>
</dbReference>
<reference evidence="2 3" key="1">
    <citation type="submission" date="2016-02" db="EMBL/GenBank/DDBJ databases">
        <title>Genome sequence of Clostridium thermobutyricum DSM 4928.</title>
        <authorList>
            <person name="Poehlein A."/>
            <person name="Daniel R."/>
        </authorList>
    </citation>
    <scope>NUCLEOTIDE SEQUENCE [LARGE SCALE GENOMIC DNA]</scope>
    <source>
        <strain evidence="2 3">DSM 4928</strain>
    </source>
</reference>
<dbReference type="AlphaFoldDB" id="A0A1V4SWF8"/>
<comment type="caution">
    <text evidence="2">The sequence shown here is derived from an EMBL/GenBank/DDBJ whole genome shotgun (WGS) entry which is preliminary data.</text>
</comment>
<evidence type="ECO:0000313" key="2">
    <source>
        <dbReference type="EMBL" id="OPX47577.1"/>
    </source>
</evidence>
<dbReference type="RefSeq" id="WP_080022913.1">
    <property type="nucleotide sequence ID" value="NZ_LTAY01000043.1"/>
</dbReference>
<dbReference type="SUPFAM" id="SSF109797">
    <property type="entry name" value="Bacteriocin immunity protein-like"/>
    <property type="match status" value="1"/>
</dbReference>
<keyword evidence="1" id="KW-0079">Bacteriocin immunity</keyword>
<name>A0A1V4SWF8_9CLOT</name>
<dbReference type="GO" id="GO:0030153">
    <property type="term" value="P:bacteriocin immunity"/>
    <property type="evidence" value="ECO:0007669"/>
    <property type="project" value="UniProtKB-KW"/>
</dbReference>